<comment type="caution">
    <text evidence="3">The sequence shown here is derived from an EMBL/GenBank/DDBJ whole genome shotgun (WGS) entry which is preliminary data.</text>
</comment>
<evidence type="ECO:0000313" key="3">
    <source>
        <dbReference type="EMBL" id="RDX83765.1"/>
    </source>
</evidence>
<dbReference type="Pfam" id="PF14577">
    <property type="entry name" value="SEO_C"/>
    <property type="match status" value="2"/>
</dbReference>
<feature type="domain" description="Sieve element occlusion C-terminal" evidence="2">
    <location>
        <begin position="501"/>
        <end position="633"/>
    </location>
</feature>
<dbReference type="STRING" id="157652.A0A371FZM9"/>
<reference evidence="3" key="1">
    <citation type="submission" date="2018-05" db="EMBL/GenBank/DDBJ databases">
        <title>Draft genome of Mucuna pruriens seed.</title>
        <authorList>
            <person name="Nnadi N.E."/>
            <person name="Vos R."/>
            <person name="Hasami M.H."/>
            <person name="Devisetty U.K."/>
            <person name="Aguiy J.C."/>
        </authorList>
    </citation>
    <scope>NUCLEOTIDE SEQUENCE [LARGE SCALE GENOMIC DNA]</scope>
    <source>
        <strain evidence="3">JCA_2017</strain>
    </source>
</reference>
<dbReference type="PANTHER" id="PTHR33232:SF18">
    <property type="entry name" value="PROTEIN SIEVE ELEMENT OCCLUSION B-LIKE"/>
    <property type="match status" value="1"/>
</dbReference>
<evidence type="ECO:0000313" key="4">
    <source>
        <dbReference type="Proteomes" id="UP000257109"/>
    </source>
</evidence>
<gene>
    <name evidence="3" type="primary">SEOB</name>
    <name evidence="3" type="ORF">CR513_35286</name>
</gene>
<name>A0A371FZM9_MUCPR</name>
<dbReference type="Pfam" id="PF14576">
    <property type="entry name" value="SEO_N"/>
    <property type="match status" value="2"/>
</dbReference>
<protein>
    <submittedName>
        <fullName evidence="3">Protein SIEVE ELEMENT OCCLUSION B</fullName>
    </submittedName>
</protein>
<organism evidence="3 4">
    <name type="scientific">Mucuna pruriens</name>
    <name type="common">Velvet bean</name>
    <name type="synonym">Dolichos pruriens</name>
    <dbReference type="NCBI Taxonomy" id="157652"/>
    <lineage>
        <taxon>Eukaryota</taxon>
        <taxon>Viridiplantae</taxon>
        <taxon>Streptophyta</taxon>
        <taxon>Embryophyta</taxon>
        <taxon>Tracheophyta</taxon>
        <taxon>Spermatophyta</taxon>
        <taxon>Magnoliopsida</taxon>
        <taxon>eudicotyledons</taxon>
        <taxon>Gunneridae</taxon>
        <taxon>Pentapetalae</taxon>
        <taxon>rosids</taxon>
        <taxon>fabids</taxon>
        <taxon>Fabales</taxon>
        <taxon>Fabaceae</taxon>
        <taxon>Papilionoideae</taxon>
        <taxon>50 kb inversion clade</taxon>
        <taxon>NPAAA clade</taxon>
        <taxon>indigoferoid/millettioid clade</taxon>
        <taxon>Phaseoleae</taxon>
        <taxon>Mucuna</taxon>
    </lineage>
</organism>
<dbReference type="InterPro" id="IPR039299">
    <property type="entry name" value="SEOA"/>
</dbReference>
<dbReference type="PANTHER" id="PTHR33232">
    <property type="entry name" value="PROTEIN SIEVE ELEMENT OCCLUSION B-LIKE"/>
    <property type="match status" value="1"/>
</dbReference>
<dbReference type="InterPro" id="IPR027942">
    <property type="entry name" value="SEO_N"/>
</dbReference>
<evidence type="ECO:0000259" key="1">
    <source>
        <dbReference type="Pfam" id="PF14576"/>
    </source>
</evidence>
<feature type="domain" description="Sieve element occlusion N-terminal" evidence="1">
    <location>
        <begin position="672"/>
        <end position="943"/>
    </location>
</feature>
<accession>A0A371FZM9</accession>
<evidence type="ECO:0000259" key="2">
    <source>
        <dbReference type="Pfam" id="PF14577"/>
    </source>
</evidence>
<dbReference type="EMBL" id="QJKJ01007254">
    <property type="protein sequence ID" value="RDX83765.1"/>
    <property type="molecule type" value="Genomic_DNA"/>
</dbReference>
<dbReference type="InterPro" id="IPR027944">
    <property type="entry name" value="SEO_C"/>
</dbReference>
<feature type="domain" description="Sieve element occlusion C-terminal" evidence="2">
    <location>
        <begin position="1177"/>
        <end position="1308"/>
    </location>
</feature>
<sequence length="1316" mass="152127">MSKESSLKSVLQTAENGHNPLTMSDEQILVQILSTHVHSDAKFDVDSLFTLVENTLRRSTHIVDKVVQGSHASLEHGDDKIPQFNSPLCTLKQISSEMSCKSPSKEISHKTTLAILNKVSDYDWDAKAVLTLAAFALEYSEFWLLAQYQLKDPLAKSLAVLKRVPTTFEKHRQDIIEVNCLVKATLQVIQVIFELEKLTTYNTKDIPALELAIGHIPVHVYWAISTIVAVVSQINCLITQSELKQELSYYGQKIDVILLNLRNHITLCRKQKDEAEYYRKLRKLFITPTEIMEVLKVLIFNKDASQPLFDGDTKTTVEITELKKKHVYLLISTVDITEEEIAVLRLVYDLIKTKDEYKIVWIPIVEEWTEQLREKFEILKSKMPWYVVQHFGNIAGYKYIKEEWHFKKKPMVVVYGTRAFPFTAWNEEQMNKERNWLGYLVDNIHPNINTWIKEQKYIFFYGGNDKDWIQQFSKDVTGLANNVVIKEAKISIEMFCVENEDKSLVRRFWSGVESLFVTKFHKEVDVVTQQVQKILSYKNEIGWVLLSKGSSVVVSGRGTTMSKTVKEFENWKEVMIKKDFEFSFKEYHKKIEGTTLRCSHLEIPNVAGNLPETIKCPDCPRTMDIFITYKCCHNQNTANSLFLRVSIMATKHSLKSLFHRSTESEHNPLNMSDEQILEQIYSTHVHSHTKFDVDSLFILVENTLRRSTIIVDNVVQGSKSSIEQVEDKIPQANFNSPLCTLKQISSEMSCKPQGEEIAHKTTMTILVKLSNYEWDAKAVLTLAAFAMEYGEFWLLAQHQPTDPIAKSVAVLKRVPVLTKPAALQKHRQAITELNNLVKTTLLVIELIFELEKLTTFDTKDVPALLPAIEQIPVDVYWAIITIVAIVTQIDYLTTETGHKQDLSHYGQKINIILSKLRKQIMLCRQQIEEAEHHHRLRKFFQTPTEIMEVFKFLVFSKDVNSPQLLYDGATKTTVEITELKKKHVYLLISTLDITDEEIAVLRPVYEYIKTNDQYKIVWIPIVEEWTEKSHKRFEVLKSKMPWYVVQHFGVIAGYKYIKEEWHFKKKPMVVVLNPQGKVQHANAFHLIHVYGMKAFPFTISDQERIDREIHWIGSVVGDNHPTISTWIREQKYILIYGGSDKEWIQQFTKFATTFTNDPAIKEAKIEIELFCVEKEDKSFLRRFWSGIESLFVTKAHNTVDAVTQEVQKMLSYKNETGWAVLCKGSSVILSGHGTTVLKTVAEFEKWKEAVLKKGFEFSFKEHHERIVRTTHRCTHLEIANVAGRLPETIKCPDCGRTMEIFISYKCCHSDTSITIH</sequence>
<feature type="non-terminal residue" evidence="3">
    <location>
        <position position="1"/>
    </location>
</feature>
<keyword evidence="4" id="KW-1185">Reference proteome</keyword>
<dbReference type="OrthoDB" id="1478893at2759"/>
<dbReference type="GO" id="GO:0010088">
    <property type="term" value="P:phloem development"/>
    <property type="evidence" value="ECO:0007669"/>
    <property type="project" value="InterPro"/>
</dbReference>
<feature type="domain" description="Sieve element occlusion N-terminal" evidence="1">
    <location>
        <begin position="24"/>
        <end position="288"/>
    </location>
</feature>
<dbReference type="Proteomes" id="UP000257109">
    <property type="component" value="Unassembled WGS sequence"/>
</dbReference>
<proteinExistence type="predicted"/>